<dbReference type="KEGG" id="xdi:EZH22_15795"/>
<evidence type="ECO:0000313" key="2">
    <source>
        <dbReference type="Proteomes" id="UP000596427"/>
    </source>
</evidence>
<name>A0A974PKC0_9HYPH</name>
<sequence length="65" mass="6513">MQTNRSGIRTPDDRRAAAAAQALVAGASLPAHAGPTRVSIGLHDTQACVPFAAGASRLVSSAMKG</sequence>
<protein>
    <submittedName>
        <fullName evidence="1">Uncharacterized protein</fullName>
    </submittedName>
</protein>
<reference evidence="1 2" key="1">
    <citation type="submission" date="2020-10" db="EMBL/GenBank/DDBJ databases">
        <title>Degradation of 1,4-Dioxane by Xanthobacter sp. YN2, via a Novel Group-2 Soluble Di-Iron Monooxygenase.</title>
        <authorList>
            <person name="Ma F."/>
            <person name="Wang Y."/>
            <person name="Yang J."/>
            <person name="Guo H."/>
            <person name="Su D."/>
            <person name="Yu L."/>
        </authorList>
    </citation>
    <scope>NUCLEOTIDE SEQUENCE [LARGE SCALE GENOMIC DNA]</scope>
    <source>
        <strain evidence="1 2">YN2</strain>
    </source>
</reference>
<evidence type="ECO:0000313" key="1">
    <source>
        <dbReference type="EMBL" id="QRG04640.1"/>
    </source>
</evidence>
<dbReference type="AlphaFoldDB" id="A0A974PKC0"/>
<proteinExistence type="predicted"/>
<keyword evidence="2" id="KW-1185">Reference proteome</keyword>
<accession>A0A974PKC0</accession>
<dbReference type="RefSeq" id="WP_203191517.1">
    <property type="nucleotide sequence ID" value="NZ_CP063362.1"/>
</dbReference>
<dbReference type="EMBL" id="CP063362">
    <property type="protein sequence ID" value="QRG04640.1"/>
    <property type="molecule type" value="Genomic_DNA"/>
</dbReference>
<gene>
    <name evidence="1" type="ORF">EZH22_15795</name>
</gene>
<dbReference type="Proteomes" id="UP000596427">
    <property type="component" value="Chromosome"/>
</dbReference>
<organism evidence="1 2">
    <name type="scientific">Xanthobacter dioxanivorans</name>
    <dbReference type="NCBI Taxonomy" id="2528964"/>
    <lineage>
        <taxon>Bacteria</taxon>
        <taxon>Pseudomonadati</taxon>
        <taxon>Pseudomonadota</taxon>
        <taxon>Alphaproteobacteria</taxon>
        <taxon>Hyphomicrobiales</taxon>
        <taxon>Xanthobacteraceae</taxon>
        <taxon>Xanthobacter</taxon>
    </lineage>
</organism>